<dbReference type="SUPFAM" id="SSF75632">
    <property type="entry name" value="Cullin homology domain"/>
    <property type="match status" value="1"/>
</dbReference>
<evidence type="ECO:0000313" key="3">
    <source>
        <dbReference type="EMBL" id="AYV84241.1"/>
    </source>
</evidence>
<proteinExistence type="predicted"/>
<dbReference type="InterPro" id="IPR059120">
    <property type="entry name" value="Cullin-like_AB"/>
</dbReference>
<reference evidence="3" key="1">
    <citation type="submission" date="2018-10" db="EMBL/GenBank/DDBJ databases">
        <title>Hidden diversity of soil giant viruses.</title>
        <authorList>
            <person name="Schulz F."/>
            <person name="Alteio L."/>
            <person name="Goudeau D."/>
            <person name="Ryan E.M."/>
            <person name="Malmstrom R.R."/>
            <person name="Blanchard J."/>
            <person name="Woyke T."/>
        </authorList>
    </citation>
    <scope>NUCLEOTIDE SEQUENCE</scope>
    <source>
        <strain evidence="3">HYV1</strain>
    </source>
</reference>
<dbReference type="Pfam" id="PF26557">
    <property type="entry name" value="Cullin_AB"/>
    <property type="match status" value="1"/>
</dbReference>
<dbReference type="InterPro" id="IPR016158">
    <property type="entry name" value="Cullin_homology"/>
</dbReference>
<dbReference type="GO" id="GO:0031625">
    <property type="term" value="F:ubiquitin protein ligase binding"/>
    <property type="evidence" value="ECO:0007669"/>
    <property type="project" value="InterPro"/>
</dbReference>
<dbReference type="InterPro" id="IPR036317">
    <property type="entry name" value="Cullin_homology_sf"/>
</dbReference>
<feature type="region of interest" description="Disordered" evidence="1">
    <location>
        <begin position="619"/>
        <end position="663"/>
    </location>
</feature>
<evidence type="ECO:0000256" key="1">
    <source>
        <dbReference type="SAM" id="MobiDB-lite"/>
    </source>
</evidence>
<dbReference type="PROSITE" id="PS50069">
    <property type="entry name" value="CULLIN_2"/>
    <property type="match status" value="1"/>
</dbReference>
<name>A0A3G5AD93_9VIRU</name>
<feature type="domain" description="Cullin family profile" evidence="2">
    <location>
        <begin position="253"/>
        <end position="495"/>
    </location>
</feature>
<gene>
    <name evidence="3" type="ORF">Hyperionvirus20_19</name>
</gene>
<organism evidence="3">
    <name type="scientific">Hyperionvirus sp</name>
    <dbReference type="NCBI Taxonomy" id="2487770"/>
    <lineage>
        <taxon>Viruses</taxon>
        <taxon>Varidnaviria</taxon>
        <taxon>Bamfordvirae</taxon>
        <taxon>Nucleocytoviricota</taxon>
        <taxon>Megaviricetes</taxon>
        <taxon>Imitervirales</taxon>
        <taxon>Mimiviridae</taxon>
        <taxon>Klosneuvirinae</taxon>
    </lineage>
</organism>
<evidence type="ECO:0000259" key="2">
    <source>
        <dbReference type="PROSITE" id="PS50069"/>
    </source>
</evidence>
<dbReference type="Gene3D" id="3.30.230.130">
    <property type="entry name" value="Cullin, Chain C, Domain 2"/>
    <property type="match status" value="1"/>
</dbReference>
<dbReference type="GO" id="GO:0006511">
    <property type="term" value="P:ubiquitin-dependent protein catabolic process"/>
    <property type="evidence" value="ECO:0007669"/>
    <property type="project" value="InterPro"/>
</dbReference>
<sequence>MNTYNIMLTDLPPETKLLSIEGLDIFGRRQFKNSTVETHKGVFNGITFSTFNPSDRLRETCIKILNGETQNTNRLLIDRLVFTVTDTDSTLLTKILLDAFDITSKQFSVWIQSQIDADKFLLKLFLEKYQHYYNNTTLLKNLLKYYDSNMFSNQDQKSKYSYIILMKNIALFSNVVNRKYHYATTQSLYLYEIFSKFLTDQTNMDDVLSLFKIYQFYNKLLNMTVVTASDRTKFLKNELDNKFVLSGSPISNKLITTLMNNVNDLVKQLSREKDMDLAKKLLNYIRDVLLMGINIGDKSMFLLLYRSFLTERLTKYQSDPLVEFELLKMFLSYKEDPDLYAKMKFQIYDAMSSKQHEELYKNLKVELRSERFAKWNLKTINRNACKLLIMRQYAWDTKELDQYNVPNHVGIYQAILSSYFLNRLPDMKLTISHNTSTGDLKMKLSKDEEYIIQMTLPQMYVVLTICEQGPLTAKDIGKALNVPLPKLVHTFNSLIDVNLMLRSKGLPNDPNILFSINWDLSFQSKKVSIVAAVKKSKDMMETKQKEKKATVGGVSTSMLRAKLLSVAMNNKKLTFAELKAELVKEMNAGEIPETMIQDEVKHAVMSNYLTQEGDEYVYKAKTGTPIDDSDDDEKYPPPPFSEKVEESTPPAPTPNVVSAAATP</sequence>
<accession>A0A3G5AD93</accession>
<dbReference type="EMBL" id="MK072402">
    <property type="protein sequence ID" value="AYV84241.1"/>
    <property type="molecule type" value="Genomic_DNA"/>
</dbReference>
<protein>
    <submittedName>
        <fullName evidence="3">Cullin family protein</fullName>
    </submittedName>
</protein>